<dbReference type="EMBL" id="RNKS01000060">
    <property type="protein sequence ID" value="MGD31194.1"/>
    <property type="molecule type" value="Genomic_DNA"/>
</dbReference>
<evidence type="ECO:0000313" key="5">
    <source>
        <dbReference type="EMBL" id="MMS76124.1"/>
    </source>
</evidence>
<evidence type="ECO:0000313" key="3">
    <source>
        <dbReference type="EMBL" id="MGD31194.1"/>
    </source>
</evidence>
<dbReference type="Proteomes" id="UP000885336">
    <property type="component" value="Unassembled WGS sequence"/>
</dbReference>
<protein>
    <submittedName>
        <fullName evidence="3">Uncharacterized protein</fullName>
    </submittedName>
</protein>
<keyword evidence="1" id="KW-0812">Transmembrane</keyword>
<evidence type="ECO:0000313" key="6">
    <source>
        <dbReference type="Proteomes" id="UP000251994"/>
    </source>
</evidence>
<feature type="transmembrane region" description="Helical" evidence="1">
    <location>
        <begin position="31"/>
        <end position="48"/>
    </location>
</feature>
<evidence type="ECO:0000313" key="4">
    <source>
        <dbReference type="EMBL" id="MLW01489.1"/>
    </source>
</evidence>
<name>A0A1S1A0V8_SALER</name>
<dbReference type="Proteomes" id="UP000885392">
    <property type="component" value="Unassembled WGS sequence"/>
</dbReference>
<dbReference type="EMBL" id="RWAH01000004">
    <property type="protein sequence ID" value="MMS76124.1"/>
    <property type="molecule type" value="Genomic_DNA"/>
</dbReference>
<dbReference type="EMBL" id="CP030219">
    <property type="protein sequence ID" value="AXD71967.1"/>
    <property type="molecule type" value="Genomic_DNA"/>
</dbReference>
<organism evidence="3">
    <name type="scientific">Salmonella enterica</name>
    <name type="common">Salmonella choleraesuis</name>
    <dbReference type="NCBI Taxonomy" id="28901"/>
    <lineage>
        <taxon>Bacteria</taxon>
        <taxon>Pseudomonadati</taxon>
        <taxon>Pseudomonadota</taxon>
        <taxon>Gammaproteobacteria</taxon>
        <taxon>Enterobacterales</taxon>
        <taxon>Enterobacteriaceae</taxon>
        <taxon>Salmonella</taxon>
    </lineage>
</organism>
<gene>
    <name evidence="2" type="ORF">CHC34_14020</name>
    <name evidence="5" type="ORF">D9O31_05840</name>
    <name evidence="4" type="ORF">EAK82_14935</name>
    <name evidence="3" type="ORF">EE393_20025</name>
</gene>
<dbReference type="Proteomes" id="UP000251994">
    <property type="component" value="Chromosome"/>
</dbReference>
<proteinExistence type="predicted"/>
<keyword evidence="1" id="KW-1133">Transmembrane helix</keyword>
<sequence length="60" mass="7028">MAQHFHQLLATGARRVIIEKVELRYALAEEVTQQVFPIMVAILFYYLLKIQLFTPFTTCL</sequence>
<dbReference type="EMBL" id="RVIJ01000014">
    <property type="protein sequence ID" value="MLW01489.1"/>
    <property type="molecule type" value="Genomic_DNA"/>
</dbReference>
<evidence type="ECO:0000313" key="2">
    <source>
        <dbReference type="EMBL" id="AXD71967.1"/>
    </source>
</evidence>
<evidence type="ECO:0000256" key="1">
    <source>
        <dbReference type="SAM" id="Phobius"/>
    </source>
</evidence>
<accession>A0A1S1A0V8</accession>
<reference evidence="3" key="2">
    <citation type="submission" date="2018-11" db="EMBL/GenBank/DDBJ databases">
        <authorList>
            <consortium name="PulseNet: The National Subtyping Network for Foodborne Disease Surveillance"/>
            <person name="Tarr C.L."/>
            <person name="Trees E."/>
            <person name="Katz L.S."/>
            <person name="Carleton-Romer H.A."/>
            <person name="Stroika S."/>
            <person name="Kucerova Z."/>
            <person name="Roache K.F."/>
            <person name="Sabol A.L."/>
            <person name="Besser J."/>
            <person name="Gerner-Smidt P."/>
        </authorList>
    </citation>
    <scope>NUCLEOTIDE SEQUENCE [LARGE SCALE GENOMIC DNA]</scope>
    <source>
        <strain evidence="4">PNUSAS038541</strain>
        <strain evidence="5">PNUSAS052121</strain>
        <strain evidence="3">PNUSAS058450</strain>
    </source>
</reference>
<dbReference type="Proteomes" id="UP000839526">
    <property type="component" value="Unassembled WGS sequence"/>
</dbReference>
<dbReference type="AlphaFoldDB" id="A0A1S1A0V8"/>
<reference evidence="2 6" key="1">
    <citation type="submission" date="2018-06" db="EMBL/GenBank/DDBJ databases">
        <title>Completed Genome Sequences of 32 Strains from Various Serotypes of Salmonella enterica.</title>
        <authorList>
            <person name="Nash J.H.E."/>
            <person name="Robertson J."/>
            <person name="Bessonov K."/>
        </authorList>
    </citation>
    <scope>NUCLEOTIDE SEQUENCE [LARGE SCALE GENOMIC DNA]</scope>
    <source>
        <strain evidence="2 6">SA20021456</strain>
    </source>
</reference>
<keyword evidence="1" id="KW-0472">Membrane</keyword>